<protein>
    <submittedName>
        <fullName evidence="2">Glycerol dehydratase large subunit</fullName>
    </submittedName>
</protein>
<dbReference type="InterPro" id="IPR010254">
    <property type="entry name" value="B12-dep_deHydtase_bsu"/>
</dbReference>
<dbReference type="NCBIfam" id="NF011979">
    <property type="entry name" value="PRK15444.1"/>
    <property type="match status" value="1"/>
</dbReference>
<evidence type="ECO:0000259" key="1">
    <source>
        <dbReference type="Pfam" id="PF02286"/>
    </source>
</evidence>
<sequence length="758" mass="80502">MAGLDDEVVSRPEDLDQGRMRILDAKAVNLDGFSVADPTLGLAAMHSPHDPAPSLVVRDGVVVELDGKSASQFDVIDEFIARHGIDLEAAGEAMELDDVVLARMAVDVNVPRSEVVRLIGGTTPAKLARVVAVMTPVEMQMAMAKMRARRTPSNQAHVTNQLDDPLLIAADAASAVAYGFREVETTVPVLGDAPSNAVALLIGSQVGVPGALAQCSIEEALELRLGLRGLTSYAETISIYGTEQVFVDGDDTPFSKAILTSAYASRGLKMRVTSGGGAEVLMGAAEKCSILYLESRCVSLARALGSQGVQNGGIDGVGVVASVPEGMKELLAENLMVMLRDLESCAGNDNLISESDIRRSAHTLPVLLAGADFIFSGFGSIPRYDNAFALSNFNSDDMDDFLVLQRDWGADGGLRTVSAEHLARVRRRAATAVQAVYRDLGLADYDDARVDEVVVANGSRDLPAGHPKMVAEAAAAIEARQLTVFDVVAALHRTGFEPEAESIMRLTAERLRGDQLQTSAIFDQDFNVLSKLTDPNDYAGPGTGYTLSEQRRAEIDDIRQARTTAELTADQADHHGHITFTPVETARQGSDPREVCIGLSPALGRSVWLTLCGLTVGEVLRQIEAGLEEEGAVARLVRVRSTIDVGLIGLTAAKLSGSGIGIGLQGKGTALIHRRDLAPLANLELFSVAPLLDADMYRQLGKNAARHAKGMAPVPIFTGGTDESISARYHARAVALVALEREACEPGEAAMTVEARRA</sequence>
<dbReference type="Pfam" id="PF02286">
    <property type="entry name" value="Dehydratase_LU"/>
    <property type="match status" value="1"/>
</dbReference>
<dbReference type="GO" id="GO:0016836">
    <property type="term" value="F:hydro-lyase activity"/>
    <property type="evidence" value="ECO:0007669"/>
    <property type="project" value="InterPro"/>
</dbReference>
<dbReference type="InterPro" id="IPR036999">
    <property type="entry name" value="Diol/glycerol_deHase_lsu_sf"/>
</dbReference>
<dbReference type="Gene3D" id="3.40.50.10150">
    <property type="entry name" value="B12-dependent dehydatase associated subunit"/>
    <property type="match status" value="1"/>
</dbReference>
<dbReference type="Pfam" id="PF02288">
    <property type="entry name" value="Dehydratase_MU"/>
    <property type="match status" value="1"/>
</dbReference>
<dbReference type="AlphaFoldDB" id="A0AAD1MFD8"/>
<dbReference type="Gene3D" id="3.20.20.350">
    <property type="entry name" value="Diol/glycerol dehydratase, large subunit"/>
    <property type="match status" value="1"/>
</dbReference>
<dbReference type="InterPro" id="IPR003208">
    <property type="entry name" value="Dehydtase/Dehydtase_re"/>
</dbReference>
<gene>
    <name evidence="2" type="ORF">MAIC_53180</name>
</gene>
<dbReference type="Proteomes" id="UP000467327">
    <property type="component" value="Chromosome"/>
</dbReference>
<feature type="domain" description="Diol/glycerol dehydratase large subunit" evidence="1">
    <location>
        <begin position="17"/>
        <end position="564"/>
    </location>
</feature>
<dbReference type="InterPro" id="IPR003206">
    <property type="entry name" value="Diol/glycerol_deHydtase_lsu"/>
</dbReference>
<evidence type="ECO:0000313" key="2">
    <source>
        <dbReference type="EMBL" id="BBX10515.1"/>
    </source>
</evidence>
<dbReference type="GO" id="GO:0031419">
    <property type="term" value="F:cobalamin binding"/>
    <property type="evidence" value="ECO:0007669"/>
    <property type="project" value="InterPro"/>
</dbReference>
<reference evidence="2 3" key="1">
    <citation type="journal article" date="2019" name="Emerg. Microbes Infect.">
        <title>Comprehensive subspecies identification of 175 nontuberculous mycobacteria species based on 7547 genomic profiles.</title>
        <authorList>
            <person name="Matsumoto Y."/>
            <person name="Kinjo T."/>
            <person name="Motooka D."/>
            <person name="Nabeya D."/>
            <person name="Jung N."/>
            <person name="Uechi K."/>
            <person name="Horii T."/>
            <person name="Iida T."/>
            <person name="Fujita J."/>
            <person name="Nakamura S."/>
        </authorList>
    </citation>
    <scope>NUCLEOTIDE SEQUENCE [LARGE SCALE GENOMIC DNA]</scope>
    <source>
        <strain evidence="2 3">JCM 6376</strain>
    </source>
</reference>
<dbReference type="EMBL" id="AP022561">
    <property type="protein sequence ID" value="BBX10515.1"/>
    <property type="molecule type" value="Genomic_DNA"/>
</dbReference>
<organism evidence="2 3">
    <name type="scientific">Mycolicibacterium aichiense</name>
    <dbReference type="NCBI Taxonomy" id="1799"/>
    <lineage>
        <taxon>Bacteria</taxon>
        <taxon>Bacillati</taxon>
        <taxon>Actinomycetota</taxon>
        <taxon>Actinomycetes</taxon>
        <taxon>Mycobacteriales</taxon>
        <taxon>Mycobacteriaceae</taxon>
        <taxon>Mycolicibacterium</taxon>
    </lineage>
</organism>
<dbReference type="SUPFAM" id="SSF52968">
    <property type="entry name" value="B12-dependent dehydatase associated subunit"/>
    <property type="match status" value="1"/>
</dbReference>
<name>A0AAD1MFD8_9MYCO</name>
<evidence type="ECO:0000313" key="3">
    <source>
        <dbReference type="Proteomes" id="UP000467327"/>
    </source>
</evidence>
<proteinExistence type="predicted"/>
<accession>A0AAD1MFD8</accession>
<keyword evidence="3" id="KW-1185">Reference proteome</keyword>
<dbReference type="KEGG" id="maic:MAIC_53180"/>
<dbReference type="SUPFAM" id="SSF51703">
    <property type="entry name" value="Cobalamin (vitamin B12)-dependent enzymes"/>
    <property type="match status" value="1"/>
</dbReference>
<dbReference type="InterPro" id="IPR016176">
    <property type="entry name" value="Cbl-dep_enz_cat"/>
</dbReference>